<feature type="transmembrane region" description="Helical" evidence="6">
    <location>
        <begin position="44"/>
        <end position="67"/>
    </location>
</feature>
<dbReference type="Gene3D" id="1.20.1250.20">
    <property type="entry name" value="MFS general substrate transporter like domains"/>
    <property type="match status" value="2"/>
</dbReference>
<dbReference type="InterPro" id="IPR020846">
    <property type="entry name" value="MFS_dom"/>
</dbReference>
<dbReference type="InterPro" id="IPR050549">
    <property type="entry name" value="MFS_Trehalose_Transporter"/>
</dbReference>
<dbReference type="InterPro" id="IPR005828">
    <property type="entry name" value="MFS_sugar_transport-like"/>
</dbReference>
<evidence type="ECO:0000256" key="1">
    <source>
        <dbReference type="ARBA" id="ARBA00004141"/>
    </source>
</evidence>
<evidence type="ECO:0000313" key="8">
    <source>
        <dbReference type="EMBL" id="JAP99332.1"/>
    </source>
</evidence>
<dbReference type="PANTHER" id="PTHR48021">
    <property type="match status" value="1"/>
</dbReference>
<dbReference type="AlphaFoldDB" id="A0A146KS65"/>
<feature type="transmembrane region" description="Helical" evidence="6">
    <location>
        <begin position="79"/>
        <end position="102"/>
    </location>
</feature>
<name>A0A146KS65_LYGHE</name>
<evidence type="ECO:0000256" key="5">
    <source>
        <dbReference type="SAM" id="MobiDB-lite"/>
    </source>
</evidence>
<feature type="transmembrane region" description="Helical" evidence="6">
    <location>
        <begin position="206"/>
        <end position="223"/>
    </location>
</feature>
<evidence type="ECO:0000256" key="2">
    <source>
        <dbReference type="ARBA" id="ARBA00022692"/>
    </source>
</evidence>
<feature type="transmembrane region" description="Helical" evidence="6">
    <location>
        <begin position="335"/>
        <end position="353"/>
    </location>
</feature>
<feature type="transmembrane region" description="Helical" evidence="6">
    <location>
        <begin position="235"/>
        <end position="254"/>
    </location>
</feature>
<feature type="transmembrane region" description="Helical" evidence="6">
    <location>
        <begin position="167"/>
        <end position="194"/>
    </location>
</feature>
<dbReference type="PROSITE" id="PS50850">
    <property type="entry name" value="MFS"/>
    <property type="match status" value="1"/>
</dbReference>
<accession>A0A146KS65</accession>
<protein>
    <submittedName>
        <fullName evidence="8">Facilitated trehalose transporter Tret1</fullName>
    </submittedName>
</protein>
<keyword evidence="2 6" id="KW-0812">Transmembrane</keyword>
<keyword evidence="3 6" id="KW-1133">Transmembrane helix</keyword>
<gene>
    <name evidence="8" type="primary">Tret1_0</name>
    <name evidence="8" type="ORF">g.62667</name>
</gene>
<feature type="domain" description="Major facilitator superfamily (MFS) profile" evidence="7">
    <location>
        <begin position="1"/>
        <end position="357"/>
    </location>
</feature>
<feature type="compositionally biased region" description="Basic and acidic residues" evidence="5">
    <location>
        <begin position="467"/>
        <end position="496"/>
    </location>
</feature>
<dbReference type="EMBL" id="GDHC01019296">
    <property type="protein sequence ID" value="JAP99332.1"/>
    <property type="molecule type" value="Transcribed_RNA"/>
</dbReference>
<evidence type="ECO:0000259" key="7">
    <source>
        <dbReference type="PROSITE" id="PS50850"/>
    </source>
</evidence>
<feature type="compositionally biased region" description="Pro residues" evidence="5">
    <location>
        <begin position="425"/>
        <end position="435"/>
    </location>
</feature>
<feature type="compositionally biased region" description="Polar residues" evidence="5">
    <location>
        <begin position="454"/>
        <end position="466"/>
    </location>
</feature>
<feature type="region of interest" description="Disordered" evidence="5">
    <location>
        <begin position="399"/>
        <end position="539"/>
    </location>
</feature>
<dbReference type="InterPro" id="IPR036259">
    <property type="entry name" value="MFS_trans_sf"/>
</dbReference>
<feature type="transmembrane region" description="Helical" evidence="6">
    <location>
        <begin position="108"/>
        <end position="128"/>
    </location>
</feature>
<dbReference type="GO" id="GO:0016020">
    <property type="term" value="C:membrane"/>
    <property type="evidence" value="ECO:0007669"/>
    <property type="project" value="UniProtKB-SubCell"/>
</dbReference>
<evidence type="ECO:0000256" key="3">
    <source>
        <dbReference type="ARBA" id="ARBA00022989"/>
    </source>
</evidence>
<dbReference type="Pfam" id="PF00083">
    <property type="entry name" value="Sugar_tr"/>
    <property type="match status" value="1"/>
</dbReference>
<evidence type="ECO:0000256" key="4">
    <source>
        <dbReference type="ARBA" id="ARBA00023136"/>
    </source>
</evidence>
<comment type="subcellular location">
    <subcellularLocation>
        <location evidence="1">Membrane</location>
        <topology evidence="1">Multi-pass membrane protein</topology>
    </subcellularLocation>
</comment>
<evidence type="ECO:0000256" key="6">
    <source>
        <dbReference type="SAM" id="Phobius"/>
    </source>
</evidence>
<keyword evidence="4 6" id="KW-0472">Membrane</keyword>
<feature type="compositionally biased region" description="Basic and acidic residues" evidence="5">
    <location>
        <begin position="504"/>
        <end position="539"/>
    </location>
</feature>
<sequence length="539" mass="59508">MILFGSYSGGLLSESSGRRKSLLAAVTPSIVGWIVTGTCDTMTALISGFLLLGIGMGLSNSCAGVYLTELEVTDKWRRVVSAAKGVAFSFGITFIYVLGSIIRTDWKRIALISCAIPSLAFVLGIIFLRESRVWLRRPAKTPTDKFFCGLQRSFWSALVDRVDVYRFFYPFSAVLILFQLSGATVLITFAISLLDKIVVERNVDPYVLAIGLGLSHMIGPVLAEVFSSKFGVRRTLVYSGTLMSLSILFIARLHRISGVRIEDWPLFTAEAFIAFFVCSSSVFTSVTGSQQERIFPVDVRRACCNASTFNSWVGSCVAVVTYPVLAKCWGFNDIFMIYSICCVLCAVITIMLLPDVVELPPSVVPVLIGDSQQLVTPGTSEVKPHSYIGLKRSKKLLPTEKPSVQQQPVQEPKIKINEQPSKPAVQPPYKKPNPQPKGEETKKPVVSPKLQAPERTNVQPQGLNSASKEESQKRAASQKIEDTKVQRLKTQIKEQPPKLTVQPREQKPTVSKKVDAKEQPSPEDPKQLKNTDSKNKNIK</sequence>
<feature type="transmembrane region" description="Helical" evidence="6">
    <location>
        <begin position="266"/>
        <end position="286"/>
    </location>
</feature>
<dbReference type="SUPFAM" id="SSF103473">
    <property type="entry name" value="MFS general substrate transporter"/>
    <property type="match status" value="1"/>
</dbReference>
<proteinExistence type="predicted"/>
<dbReference type="GO" id="GO:0022857">
    <property type="term" value="F:transmembrane transporter activity"/>
    <property type="evidence" value="ECO:0007669"/>
    <property type="project" value="InterPro"/>
</dbReference>
<reference evidence="8" key="1">
    <citation type="journal article" date="2016" name="Gigascience">
        <title>De novo construction of an expanded transcriptome assembly for the western tarnished plant bug, Lygus hesperus.</title>
        <authorList>
            <person name="Tassone E.E."/>
            <person name="Geib S.M."/>
            <person name="Hall B."/>
            <person name="Fabrick J.A."/>
            <person name="Brent C.S."/>
            <person name="Hull J.J."/>
        </authorList>
    </citation>
    <scope>NUCLEOTIDE SEQUENCE</scope>
</reference>
<dbReference type="PANTHER" id="PTHR48021:SF1">
    <property type="entry name" value="GH07001P-RELATED"/>
    <property type="match status" value="1"/>
</dbReference>
<organism evidence="8">
    <name type="scientific">Lygus hesperus</name>
    <name type="common">Western plant bug</name>
    <dbReference type="NCBI Taxonomy" id="30085"/>
    <lineage>
        <taxon>Eukaryota</taxon>
        <taxon>Metazoa</taxon>
        <taxon>Ecdysozoa</taxon>
        <taxon>Arthropoda</taxon>
        <taxon>Hexapoda</taxon>
        <taxon>Insecta</taxon>
        <taxon>Pterygota</taxon>
        <taxon>Neoptera</taxon>
        <taxon>Paraneoptera</taxon>
        <taxon>Hemiptera</taxon>
        <taxon>Heteroptera</taxon>
        <taxon>Panheteroptera</taxon>
        <taxon>Cimicomorpha</taxon>
        <taxon>Miridae</taxon>
        <taxon>Mirini</taxon>
        <taxon>Lygus</taxon>
    </lineage>
</organism>